<comment type="similarity">
    <text evidence="1">Belongs to the CutA family.</text>
</comment>
<accession>A0ABR2X0Z5</accession>
<gene>
    <name evidence="2" type="ORF">K7432_002823</name>
</gene>
<dbReference type="Gene3D" id="3.30.70.120">
    <property type="match status" value="1"/>
</dbReference>
<dbReference type="InterPro" id="IPR004323">
    <property type="entry name" value="Ion_tolerance_CutA"/>
</dbReference>
<evidence type="ECO:0008006" key="4">
    <source>
        <dbReference type="Google" id="ProtNLM"/>
    </source>
</evidence>
<sequence length="110" mass="12736">MSNNVPDIRMIFVTCPGEEIAKRISRGLLTEKLVACINMIPKVTSMYWWDEEIEESTEVLLMIKTAQEKMNQVIQYVNDNHPYDVPEVISVKIDDGSREYLNWVADSVQK</sequence>
<dbReference type="InterPro" id="IPR011322">
    <property type="entry name" value="N-reg_PII-like_a/b"/>
</dbReference>
<evidence type="ECO:0000313" key="3">
    <source>
        <dbReference type="Proteomes" id="UP001479436"/>
    </source>
</evidence>
<proteinExistence type="inferred from homology"/>
<dbReference type="PANTHER" id="PTHR23419">
    <property type="entry name" value="DIVALENT CATION TOLERANCE CUTA-RELATED"/>
    <property type="match status" value="1"/>
</dbReference>
<protein>
    <recommendedName>
        <fullName evidence="4">Divalent-cation tolerance protein CutA</fullName>
    </recommendedName>
</protein>
<organism evidence="2 3">
    <name type="scientific">Basidiobolus ranarum</name>
    <dbReference type="NCBI Taxonomy" id="34480"/>
    <lineage>
        <taxon>Eukaryota</taxon>
        <taxon>Fungi</taxon>
        <taxon>Fungi incertae sedis</taxon>
        <taxon>Zoopagomycota</taxon>
        <taxon>Entomophthoromycotina</taxon>
        <taxon>Basidiobolomycetes</taxon>
        <taxon>Basidiobolales</taxon>
        <taxon>Basidiobolaceae</taxon>
        <taxon>Basidiobolus</taxon>
    </lineage>
</organism>
<dbReference type="Proteomes" id="UP001479436">
    <property type="component" value="Unassembled WGS sequence"/>
</dbReference>
<dbReference type="SUPFAM" id="SSF54913">
    <property type="entry name" value="GlnB-like"/>
    <property type="match status" value="1"/>
</dbReference>
<dbReference type="InterPro" id="IPR015867">
    <property type="entry name" value="N-reg_PII/ATP_PRibTrfase_C"/>
</dbReference>
<comment type="caution">
    <text evidence="2">The sequence shown here is derived from an EMBL/GenBank/DDBJ whole genome shotgun (WGS) entry which is preliminary data.</text>
</comment>
<evidence type="ECO:0000256" key="1">
    <source>
        <dbReference type="ARBA" id="ARBA00010169"/>
    </source>
</evidence>
<dbReference type="PANTHER" id="PTHR23419:SF8">
    <property type="entry name" value="FI09726P"/>
    <property type="match status" value="1"/>
</dbReference>
<keyword evidence="3" id="KW-1185">Reference proteome</keyword>
<name>A0ABR2X0Z5_9FUNG</name>
<reference evidence="2 3" key="1">
    <citation type="submission" date="2023-04" db="EMBL/GenBank/DDBJ databases">
        <title>Genome of Basidiobolus ranarum AG-B5.</title>
        <authorList>
            <person name="Stajich J.E."/>
            <person name="Carter-House D."/>
            <person name="Gryganskyi A."/>
        </authorList>
    </citation>
    <scope>NUCLEOTIDE SEQUENCE [LARGE SCALE GENOMIC DNA]</scope>
    <source>
        <strain evidence="2 3">AG-B5</strain>
    </source>
</reference>
<dbReference type="Pfam" id="PF03091">
    <property type="entry name" value="CutA1"/>
    <property type="match status" value="1"/>
</dbReference>
<evidence type="ECO:0000313" key="2">
    <source>
        <dbReference type="EMBL" id="KAK9767424.1"/>
    </source>
</evidence>
<dbReference type="EMBL" id="JASJQH010000079">
    <property type="protein sequence ID" value="KAK9767424.1"/>
    <property type="molecule type" value="Genomic_DNA"/>
</dbReference>